<dbReference type="Gene3D" id="3.40.50.10300">
    <property type="entry name" value="CoaB-like"/>
    <property type="match status" value="1"/>
</dbReference>
<comment type="catalytic activity">
    <reaction evidence="3 4">
        <text>(R)-4'-phosphopantothenate + L-cysteine + CTP = N-[(R)-4-phosphopantothenoyl]-L-cysteine + CMP + diphosphate + H(+)</text>
        <dbReference type="Rhea" id="RHEA:19397"/>
        <dbReference type="ChEBI" id="CHEBI:10986"/>
        <dbReference type="ChEBI" id="CHEBI:15378"/>
        <dbReference type="ChEBI" id="CHEBI:33019"/>
        <dbReference type="ChEBI" id="CHEBI:35235"/>
        <dbReference type="ChEBI" id="CHEBI:37563"/>
        <dbReference type="ChEBI" id="CHEBI:59458"/>
        <dbReference type="ChEBI" id="CHEBI:60377"/>
        <dbReference type="EC" id="6.3.2.5"/>
    </reaction>
</comment>
<comment type="cofactor">
    <cofactor evidence="3">
        <name>Mg(2+)</name>
        <dbReference type="ChEBI" id="CHEBI:18420"/>
    </cofactor>
</comment>
<keyword evidence="1 3" id="KW-0210">Decarboxylase</keyword>
<feature type="region of interest" description="Phosphopantothenoylcysteine decarboxylase" evidence="3">
    <location>
        <begin position="1"/>
        <end position="193"/>
    </location>
</feature>
<keyword evidence="3 4" id="KW-0285">Flavoprotein</keyword>
<accession>A0ABW3RC43</accession>
<keyword evidence="3" id="KW-0479">Metal-binding</keyword>
<evidence type="ECO:0000259" key="5">
    <source>
        <dbReference type="Pfam" id="PF02441"/>
    </source>
</evidence>
<evidence type="ECO:0000256" key="3">
    <source>
        <dbReference type="HAMAP-Rule" id="MF_02225"/>
    </source>
</evidence>
<dbReference type="EC" id="6.3.2.5" evidence="3"/>
<comment type="similarity">
    <text evidence="3 4">In the C-terminal section; belongs to the PPC synthetase family.</text>
</comment>
<dbReference type="InterPro" id="IPR007085">
    <property type="entry name" value="DNA/pantothenate-metab_flavo_C"/>
</dbReference>
<dbReference type="SUPFAM" id="SSF102645">
    <property type="entry name" value="CoaB-like"/>
    <property type="match status" value="1"/>
</dbReference>
<feature type="binding site" evidence="3">
    <location>
        <position position="345"/>
    </location>
    <ligand>
        <name>CTP</name>
        <dbReference type="ChEBI" id="CHEBI:37563"/>
    </ligand>
</feature>
<keyword evidence="3" id="KW-0511">Multifunctional enzyme</keyword>
<comment type="pathway">
    <text evidence="3 4">Cofactor biosynthesis; coenzyme A biosynthesis; CoA from (R)-pantothenate: step 3/5.</text>
</comment>
<evidence type="ECO:0000313" key="7">
    <source>
        <dbReference type="EMBL" id="MFD1162463.1"/>
    </source>
</evidence>
<dbReference type="Pfam" id="PF02441">
    <property type="entry name" value="Flavoprotein"/>
    <property type="match status" value="1"/>
</dbReference>
<dbReference type="InterPro" id="IPR005252">
    <property type="entry name" value="CoaBC"/>
</dbReference>
<dbReference type="Gene3D" id="3.40.50.1950">
    <property type="entry name" value="Flavin prenyltransferase-like"/>
    <property type="match status" value="1"/>
</dbReference>
<dbReference type="GO" id="GO:0004633">
    <property type="term" value="F:phosphopantothenoylcysteine decarboxylase activity"/>
    <property type="evidence" value="ECO:0007669"/>
    <property type="project" value="UniProtKB-EC"/>
</dbReference>
<feature type="region of interest" description="Phosphopantothenate--cysteine ligase" evidence="3">
    <location>
        <begin position="194"/>
        <end position="403"/>
    </location>
</feature>
<evidence type="ECO:0000256" key="4">
    <source>
        <dbReference type="RuleBase" id="RU364078"/>
    </source>
</evidence>
<dbReference type="PANTHER" id="PTHR14359:SF6">
    <property type="entry name" value="PHOSPHOPANTOTHENOYLCYSTEINE DECARBOXYLASE"/>
    <property type="match status" value="1"/>
</dbReference>
<comment type="cofactor">
    <cofactor evidence="3">
        <name>FMN</name>
        <dbReference type="ChEBI" id="CHEBI:58210"/>
    </cofactor>
    <text evidence="3">Binds 1 FMN per subunit.</text>
</comment>
<dbReference type="RefSeq" id="WP_311938830.1">
    <property type="nucleotide sequence ID" value="NZ_JAVSCK010000002.1"/>
</dbReference>
<comment type="function">
    <text evidence="3">Catalyzes two sequential steps in the biosynthesis of coenzyme A. In the first step cysteine is conjugated to 4'-phosphopantothenate to form 4-phosphopantothenoylcysteine. In the second step the latter compound is decarboxylated to form 4'-phosphopantotheine.</text>
</comment>
<feature type="binding site" evidence="3">
    <location>
        <position position="293"/>
    </location>
    <ligand>
        <name>CTP</name>
        <dbReference type="ChEBI" id="CHEBI:37563"/>
    </ligand>
</feature>
<evidence type="ECO:0000256" key="2">
    <source>
        <dbReference type="ARBA" id="ARBA00023239"/>
    </source>
</evidence>
<dbReference type="HAMAP" id="MF_02225">
    <property type="entry name" value="CoaBC"/>
    <property type="match status" value="1"/>
</dbReference>
<dbReference type="SUPFAM" id="SSF52507">
    <property type="entry name" value="Homo-oligomeric flavin-containing Cys decarboxylases, HFCD"/>
    <property type="match status" value="1"/>
</dbReference>
<dbReference type="InterPro" id="IPR003382">
    <property type="entry name" value="Flavoprotein"/>
</dbReference>
<feature type="binding site" evidence="3">
    <location>
        <position position="283"/>
    </location>
    <ligand>
        <name>CTP</name>
        <dbReference type="ChEBI" id="CHEBI:37563"/>
    </ligand>
</feature>
<dbReference type="Proteomes" id="UP001597163">
    <property type="component" value="Unassembled WGS sequence"/>
</dbReference>
<keyword evidence="3 4" id="KW-0436">Ligase</keyword>
<protein>
    <recommendedName>
        <fullName evidence="3">Coenzyme A biosynthesis bifunctional protein CoaBC</fullName>
    </recommendedName>
    <alternativeName>
        <fullName evidence="3">DNA/pantothenate metabolism flavoprotein</fullName>
    </alternativeName>
    <alternativeName>
        <fullName evidence="3">Phosphopantothenoylcysteine synthetase/decarboxylase</fullName>
        <shortName evidence="3">PPCS-PPCDC</shortName>
    </alternativeName>
    <domain>
        <recommendedName>
            <fullName evidence="3">Phosphopantothenoylcysteine decarboxylase</fullName>
            <shortName evidence="3">PPC decarboxylase</shortName>
            <shortName evidence="3">PPC-DC</shortName>
            <ecNumber evidence="3">4.1.1.36</ecNumber>
        </recommendedName>
        <alternativeName>
            <fullName evidence="3">CoaC</fullName>
        </alternativeName>
    </domain>
    <domain>
        <recommendedName>
            <fullName evidence="3">Phosphopantothenate--cysteine ligase</fullName>
            <ecNumber evidence="3">6.3.2.5</ecNumber>
        </recommendedName>
        <alternativeName>
            <fullName evidence="3">CoaB</fullName>
        </alternativeName>
        <alternativeName>
            <fullName evidence="3">Phosphopantothenoylcysteine synthetase</fullName>
            <shortName evidence="3">PPC synthetase</shortName>
            <shortName evidence="3">PPC-S</shortName>
        </alternativeName>
    </domain>
</protein>
<dbReference type="Pfam" id="PF04127">
    <property type="entry name" value="DFP"/>
    <property type="match status" value="1"/>
</dbReference>
<sequence length="403" mass="43783">MSILSGKNILLGISGGIAAYKTASLVRLFVKSGANVKVVMTPSAKDFITPLTLSTLSKNPVYSSFTNEEDDNAMWNNHVDLGLWADYFIIAPATANTLSKMANGVCDNLLLATYLSAKCPVYFAPAMDLDMYKHPSTLKSFEKLDAFGNIMIPATSGELASGLVGEGRMAEPEDIIAFIENDILDKLPLHGKKVLITAGPTYEAIDPVRFIGNHSSGKMGFEIAKASANLGSSVVLITGPTHQKVNHALIEVVPVISAQDMYDAAHRYFADVDIAILSAAVADFKPKEAAAQKIKKKDSALNIELTKTKDILESLGQIKKQQYLVGFALETENELENAIGKLKRKQLNLIVLNSLNDKGAGFKTETNKVTFIDENENITKFQLKSKTEVAKDLLNEIIKQIDA</sequence>
<reference evidence="8" key="1">
    <citation type="journal article" date="2019" name="Int. J. Syst. Evol. Microbiol.">
        <title>The Global Catalogue of Microorganisms (GCM) 10K type strain sequencing project: providing services to taxonomists for standard genome sequencing and annotation.</title>
        <authorList>
            <consortium name="The Broad Institute Genomics Platform"/>
            <consortium name="The Broad Institute Genome Sequencing Center for Infectious Disease"/>
            <person name="Wu L."/>
            <person name="Ma J."/>
        </authorList>
    </citation>
    <scope>NUCLEOTIDE SEQUENCE [LARGE SCALE GENOMIC DNA]</scope>
    <source>
        <strain evidence="8">CCUG 63246</strain>
    </source>
</reference>
<feature type="binding site" evidence="3">
    <location>
        <position position="327"/>
    </location>
    <ligand>
        <name>CTP</name>
        <dbReference type="ChEBI" id="CHEBI:37563"/>
    </ligand>
</feature>
<feature type="domain" description="Flavoprotein" evidence="5">
    <location>
        <begin position="7"/>
        <end position="179"/>
    </location>
</feature>
<name>A0ABW3RC43_9FLAO</name>
<evidence type="ECO:0000256" key="1">
    <source>
        <dbReference type="ARBA" id="ARBA00022793"/>
    </source>
</evidence>
<comment type="function">
    <text evidence="4">Catalyzes two steps in the biosynthesis of coenzyme A. In the first step cysteine is conjugated to 4'-phosphopantothenate to form 4-phosphopantothenoylcysteine, in the latter compound is decarboxylated to form 4'-phosphopantotheine.</text>
</comment>
<evidence type="ECO:0000259" key="6">
    <source>
        <dbReference type="Pfam" id="PF04127"/>
    </source>
</evidence>
<comment type="similarity">
    <text evidence="3 4">In the N-terminal section; belongs to the HFCD (homo-oligomeric flavin containing Cys decarboxylase) superfamily.</text>
</comment>
<gene>
    <name evidence="3 7" type="primary">coaBC</name>
    <name evidence="7" type="ORF">ACFQ2E_08550</name>
</gene>
<evidence type="ECO:0000313" key="8">
    <source>
        <dbReference type="Proteomes" id="UP001597163"/>
    </source>
</evidence>
<keyword evidence="2 3" id="KW-0456">Lyase</keyword>
<dbReference type="InterPro" id="IPR035929">
    <property type="entry name" value="CoaB-like_sf"/>
</dbReference>
<dbReference type="EMBL" id="JBHTLJ010000002">
    <property type="protein sequence ID" value="MFD1162463.1"/>
    <property type="molecule type" value="Genomic_DNA"/>
</dbReference>
<proteinExistence type="inferred from homology"/>
<dbReference type="NCBIfam" id="TIGR00521">
    <property type="entry name" value="coaBC_dfp"/>
    <property type="match status" value="1"/>
</dbReference>
<feature type="domain" description="DNA/pantothenate metabolism flavoprotein C-terminal" evidence="6">
    <location>
        <begin position="189"/>
        <end position="399"/>
    </location>
</feature>
<dbReference type="GO" id="GO:0004632">
    <property type="term" value="F:phosphopantothenate--cysteine ligase activity"/>
    <property type="evidence" value="ECO:0007669"/>
    <property type="project" value="UniProtKB-EC"/>
</dbReference>
<dbReference type="EC" id="4.1.1.36" evidence="3"/>
<comment type="catalytic activity">
    <reaction evidence="3 4">
        <text>N-[(R)-4-phosphopantothenoyl]-L-cysteine + H(+) = (R)-4'-phosphopantetheine + CO2</text>
        <dbReference type="Rhea" id="RHEA:16793"/>
        <dbReference type="ChEBI" id="CHEBI:15378"/>
        <dbReference type="ChEBI" id="CHEBI:16526"/>
        <dbReference type="ChEBI" id="CHEBI:59458"/>
        <dbReference type="ChEBI" id="CHEBI:61723"/>
        <dbReference type="EC" id="4.1.1.36"/>
    </reaction>
</comment>
<keyword evidence="3 4" id="KW-0288">FMN</keyword>
<comment type="caution">
    <text evidence="7">The sequence shown here is derived from an EMBL/GenBank/DDBJ whole genome shotgun (WGS) entry which is preliminary data.</text>
</comment>
<comment type="caution">
    <text evidence="3">Lacks conserved residue(s) required for the propagation of feature annotation.</text>
</comment>
<feature type="binding site" evidence="3">
    <location>
        <position position="341"/>
    </location>
    <ligand>
        <name>CTP</name>
        <dbReference type="ChEBI" id="CHEBI:37563"/>
    </ligand>
</feature>
<keyword evidence="8" id="KW-1185">Reference proteome</keyword>
<dbReference type="PANTHER" id="PTHR14359">
    <property type="entry name" value="HOMO-OLIGOMERIC FLAVIN CONTAINING CYS DECARBOXYLASE FAMILY"/>
    <property type="match status" value="1"/>
</dbReference>
<organism evidence="7 8">
    <name type="scientific">Hwangdonia seohaensis</name>
    <dbReference type="NCBI Taxonomy" id="1240727"/>
    <lineage>
        <taxon>Bacteria</taxon>
        <taxon>Pseudomonadati</taxon>
        <taxon>Bacteroidota</taxon>
        <taxon>Flavobacteriia</taxon>
        <taxon>Flavobacteriales</taxon>
        <taxon>Flavobacteriaceae</taxon>
        <taxon>Hwangdonia</taxon>
    </lineage>
</organism>
<comment type="pathway">
    <text evidence="3 4">Cofactor biosynthesis; coenzyme A biosynthesis; CoA from (R)-pantothenate: step 2/5.</text>
</comment>
<keyword evidence="3" id="KW-0460">Magnesium</keyword>
<dbReference type="InterPro" id="IPR036551">
    <property type="entry name" value="Flavin_trans-like"/>
</dbReference>